<name>A0A8J5CVS8_CHIOP</name>
<protein>
    <submittedName>
        <fullName evidence="2">Uncharacterized protein</fullName>
    </submittedName>
</protein>
<evidence type="ECO:0000313" key="3">
    <source>
        <dbReference type="Proteomes" id="UP000770661"/>
    </source>
</evidence>
<feature type="region of interest" description="Disordered" evidence="1">
    <location>
        <begin position="1"/>
        <end position="27"/>
    </location>
</feature>
<reference evidence="2" key="1">
    <citation type="submission" date="2020-07" db="EMBL/GenBank/DDBJ databases">
        <title>The High-quality genome of the commercially important snow crab, Chionoecetes opilio.</title>
        <authorList>
            <person name="Jeong J.-H."/>
            <person name="Ryu S."/>
        </authorList>
    </citation>
    <scope>NUCLEOTIDE SEQUENCE</scope>
    <source>
        <strain evidence="2">MADBK_172401_WGS</strain>
        <tissue evidence="2">Digestive gland</tissue>
    </source>
</reference>
<dbReference type="EMBL" id="JACEEZ010009294">
    <property type="protein sequence ID" value="KAG0722596.1"/>
    <property type="molecule type" value="Genomic_DNA"/>
</dbReference>
<gene>
    <name evidence="2" type="ORF">GWK47_044192</name>
</gene>
<keyword evidence="3" id="KW-1185">Reference proteome</keyword>
<dbReference type="AlphaFoldDB" id="A0A8J5CVS8"/>
<feature type="compositionally biased region" description="Low complexity" evidence="1">
    <location>
        <begin position="158"/>
        <end position="167"/>
    </location>
</feature>
<organism evidence="2 3">
    <name type="scientific">Chionoecetes opilio</name>
    <name type="common">Atlantic snow crab</name>
    <name type="synonym">Cancer opilio</name>
    <dbReference type="NCBI Taxonomy" id="41210"/>
    <lineage>
        <taxon>Eukaryota</taxon>
        <taxon>Metazoa</taxon>
        <taxon>Ecdysozoa</taxon>
        <taxon>Arthropoda</taxon>
        <taxon>Crustacea</taxon>
        <taxon>Multicrustacea</taxon>
        <taxon>Malacostraca</taxon>
        <taxon>Eumalacostraca</taxon>
        <taxon>Eucarida</taxon>
        <taxon>Decapoda</taxon>
        <taxon>Pleocyemata</taxon>
        <taxon>Brachyura</taxon>
        <taxon>Eubrachyura</taxon>
        <taxon>Majoidea</taxon>
        <taxon>Majidae</taxon>
        <taxon>Chionoecetes</taxon>
    </lineage>
</organism>
<proteinExistence type="predicted"/>
<accession>A0A8J5CVS8</accession>
<evidence type="ECO:0000256" key="1">
    <source>
        <dbReference type="SAM" id="MobiDB-lite"/>
    </source>
</evidence>
<comment type="caution">
    <text evidence="2">The sequence shown here is derived from an EMBL/GenBank/DDBJ whole genome shotgun (WGS) entry which is preliminary data.</text>
</comment>
<evidence type="ECO:0000313" key="2">
    <source>
        <dbReference type="EMBL" id="KAG0722596.1"/>
    </source>
</evidence>
<sequence length="174" mass="18781">MPRGIRQLAPLPVPQPRKSRQPSSLTGPLTFTGRKILLVCDGTRLDRLAILVSGDGFPEFPSAFPTLASGTGERWRAPWLNTQGLGARRGLWCYVVDTPAATLDPLPGACTLLEQKLEPPGGPANARRAGPPPPEKAGHLLRSGPRFKHQPPGETTQGEGWSSSSRWGRGRRPK</sequence>
<dbReference type="Proteomes" id="UP000770661">
    <property type="component" value="Unassembled WGS sequence"/>
</dbReference>
<feature type="region of interest" description="Disordered" evidence="1">
    <location>
        <begin position="114"/>
        <end position="174"/>
    </location>
</feature>